<comment type="caution">
    <text evidence="3">The sequence shown here is derived from an EMBL/GenBank/DDBJ whole genome shotgun (WGS) entry which is preliminary data.</text>
</comment>
<dbReference type="Proteomes" id="UP000176997">
    <property type="component" value="Unassembled WGS sequence"/>
</dbReference>
<protein>
    <recommendedName>
        <fullName evidence="2">RlpA-like protein double-psi beta-barrel domain-containing protein</fullName>
    </recommendedName>
</protein>
<dbReference type="PANTHER" id="PTHR34183:SF1">
    <property type="entry name" value="ENDOLYTIC PEPTIDOGLYCAN TRANSGLYCOSYLASE RLPA"/>
    <property type="match status" value="1"/>
</dbReference>
<comment type="similarity">
    <text evidence="1">Belongs to the RlpA family.</text>
</comment>
<evidence type="ECO:0000313" key="3">
    <source>
        <dbReference type="EMBL" id="OHA80320.1"/>
    </source>
</evidence>
<dbReference type="EMBL" id="MHUS01000027">
    <property type="protein sequence ID" value="OHA80320.1"/>
    <property type="molecule type" value="Genomic_DNA"/>
</dbReference>
<dbReference type="CDD" id="cd22268">
    <property type="entry name" value="DPBB_RlpA-like"/>
    <property type="match status" value="1"/>
</dbReference>
<accession>A0A1G2S5G0</accession>
<proteinExistence type="inferred from homology"/>
<dbReference type="InterPro" id="IPR036908">
    <property type="entry name" value="RlpA-like_sf"/>
</dbReference>
<dbReference type="Gene3D" id="2.40.40.10">
    <property type="entry name" value="RlpA-like domain"/>
    <property type="match status" value="1"/>
</dbReference>
<organism evidence="3 4">
    <name type="scientific">Candidatus Yonathbacteria bacterium RIFCSPHIGHO2_01_FULL_51_10</name>
    <dbReference type="NCBI Taxonomy" id="1802723"/>
    <lineage>
        <taxon>Bacteria</taxon>
        <taxon>Candidatus Yonathiibacteriota</taxon>
    </lineage>
</organism>
<dbReference type="InterPro" id="IPR012997">
    <property type="entry name" value="RplA"/>
</dbReference>
<gene>
    <name evidence="3" type="ORF">A2675_00700</name>
</gene>
<feature type="domain" description="RlpA-like protein double-psi beta-barrel" evidence="2">
    <location>
        <begin position="37"/>
        <end position="128"/>
    </location>
</feature>
<dbReference type="SUPFAM" id="SSF50685">
    <property type="entry name" value="Barwin-like endoglucanases"/>
    <property type="match status" value="1"/>
</dbReference>
<dbReference type="PANTHER" id="PTHR34183">
    <property type="entry name" value="ENDOLYTIC PEPTIDOGLYCAN TRANSGLYCOSYLASE RLPA"/>
    <property type="match status" value="1"/>
</dbReference>
<dbReference type="STRING" id="1802723.A2675_00700"/>
<dbReference type="AlphaFoldDB" id="A0A1G2S5G0"/>
<dbReference type="Pfam" id="PF03330">
    <property type="entry name" value="DPBB_1"/>
    <property type="match status" value="1"/>
</dbReference>
<dbReference type="InterPro" id="IPR009009">
    <property type="entry name" value="RlpA-like_DPBB"/>
</dbReference>
<evidence type="ECO:0000256" key="1">
    <source>
        <dbReference type="RuleBase" id="RU003495"/>
    </source>
</evidence>
<evidence type="ECO:0000259" key="2">
    <source>
        <dbReference type="Pfam" id="PF03330"/>
    </source>
</evidence>
<reference evidence="3 4" key="1">
    <citation type="journal article" date="2016" name="Nat. Commun.">
        <title>Thousands of microbial genomes shed light on interconnected biogeochemical processes in an aquifer system.</title>
        <authorList>
            <person name="Anantharaman K."/>
            <person name="Brown C.T."/>
            <person name="Hug L.A."/>
            <person name="Sharon I."/>
            <person name="Castelle C.J."/>
            <person name="Probst A.J."/>
            <person name="Thomas B.C."/>
            <person name="Singh A."/>
            <person name="Wilkins M.J."/>
            <person name="Karaoz U."/>
            <person name="Brodie E.L."/>
            <person name="Williams K.H."/>
            <person name="Hubbard S.S."/>
            <person name="Banfield J.F."/>
        </authorList>
    </citation>
    <scope>NUCLEOTIDE SEQUENCE [LARGE SCALE GENOMIC DNA]</scope>
</reference>
<name>A0A1G2S5G0_9BACT</name>
<dbReference type="NCBIfam" id="TIGR00413">
    <property type="entry name" value="rlpA"/>
    <property type="match status" value="1"/>
</dbReference>
<evidence type="ECO:0000313" key="4">
    <source>
        <dbReference type="Proteomes" id="UP000176997"/>
    </source>
</evidence>
<sequence>MQSTNVASGTINNPSGESFKQRFALRQDKGLAPRYSEEGDASWYGEKFHGGRMRYGGVFDMNKVSFAHNTLPADTVIKVTNLKNGRSVVGPVKDTGSFDKKYDRIVDCSREAMRRIGGLDDGVVPVRIEVVRYASAM</sequence>